<comment type="caution">
    <text evidence="1">The sequence shown here is derived from an EMBL/GenBank/DDBJ whole genome shotgun (WGS) entry which is preliminary data.</text>
</comment>
<dbReference type="EMBL" id="JABANM010027044">
    <property type="protein sequence ID" value="KAF4711960.1"/>
    <property type="molecule type" value="Genomic_DNA"/>
</dbReference>
<accession>A0A7J6QX91</accession>
<dbReference type="Gene3D" id="3.40.50.300">
    <property type="entry name" value="P-loop containing nucleotide triphosphate hydrolases"/>
    <property type="match status" value="1"/>
</dbReference>
<reference evidence="1 2" key="1">
    <citation type="submission" date="2020-04" db="EMBL/GenBank/DDBJ databases">
        <title>Perkinsus olseni comparative genomics.</title>
        <authorList>
            <person name="Bogema D.R."/>
        </authorList>
    </citation>
    <scope>NUCLEOTIDE SEQUENCE [LARGE SCALE GENOMIC DNA]</scope>
    <source>
        <strain evidence="1">ATCC PRA-205</strain>
    </source>
</reference>
<dbReference type="AlphaFoldDB" id="A0A7J6QX91"/>
<protein>
    <submittedName>
        <fullName evidence="1">Uncharacterized protein</fullName>
    </submittedName>
</protein>
<proteinExistence type="predicted"/>
<evidence type="ECO:0000313" key="2">
    <source>
        <dbReference type="Proteomes" id="UP000574390"/>
    </source>
</evidence>
<name>A0A7J6QX91_PEROL</name>
<evidence type="ECO:0000313" key="1">
    <source>
        <dbReference type="EMBL" id="KAF4711960.1"/>
    </source>
</evidence>
<dbReference type="Proteomes" id="UP000574390">
    <property type="component" value="Unassembled WGS sequence"/>
</dbReference>
<organism evidence="1 2">
    <name type="scientific">Perkinsus olseni</name>
    <name type="common">Perkinsus atlanticus</name>
    <dbReference type="NCBI Taxonomy" id="32597"/>
    <lineage>
        <taxon>Eukaryota</taxon>
        <taxon>Sar</taxon>
        <taxon>Alveolata</taxon>
        <taxon>Perkinsozoa</taxon>
        <taxon>Perkinsea</taxon>
        <taxon>Perkinsida</taxon>
        <taxon>Perkinsidae</taxon>
        <taxon>Perkinsus</taxon>
    </lineage>
</organism>
<sequence>MVHPHKETATIPHFPPLKARGDLSRVVSPPESVCDGRVIVVGNSGVGKTKLVSLLRKQLSERNTTFPEELLKRKHPIAHYLIPGKATIGVDYVPLTLRQGKEEKTIGVWDCGGYSGILTSLFARFMYFDIPSFGTDEETVATLHKLGEVILMALEKIAS</sequence>
<gene>
    <name evidence="1" type="ORF">FOZ62_026453</name>
</gene>
<dbReference type="SUPFAM" id="SSF52540">
    <property type="entry name" value="P-loop containing nucleoside triphosphate hydrolases"/>
    <property type="match status" value="1"/>
</dbReference>
<dbReference type="InterPro" id="IPR027417">
    <property type="entry name" value="P-loop_NTPase"/>
</dbReference>